<feature type="region of interest" description="Disordered" evidence="1">
    <location>
        <begin position="842"/>
        <end position="867"/>
    </location>
</feature>
<feature type="compositionally biased region" description="Basic and acidic residues" evidence="1">
    <location>
        <begin position="760"/>
        <end position="774"/>
    </location>
</feature>
<feature type="compositionally biased region" description="Low complexity" evidence="1">
    <location>
        <begin position="118"/>
        <end position="127"/>
    </location>
</feature>
<feature type="compositionally biased region" description="Acidic residues" evidence="1">
    <location>
        <begin position="935"/>
        <end position="952"/>
    </location>
</feature>
<feature type="compositionally biased region" description="Basic residues" evidence="1">
    <location>
        <begin position="16"/>
        <end position="27"/>
    </location>
</feature>
<organism evidence="3 4">
    <name type="scientific">[Torrubiella] hemipterigena</name>
    <dbReference type="NCBI Taxonomy" id="1531966"/>
    <lineage>
        <taxon>Eukaryota</taxon>
        <taxon>Fungi</taxon>
        <taxon>Dikarya</taxon>
        <taxon>Ascomycota</taxon>
        <taxon>Pezizomycotina</taxon>
        <taxon>Sordariomycetes</taxon>
        <taxon>Hypocreomycetidae</taxon>
        <taxon>Hypocreales</taxon>
        <taxon>Clavicipitaceae</taxon>
        <taxon>Clavicipitaceae incertae sedis</taxon>
        <taxon>'Torrubiella' clade</taxon>
    </lineage>
</organism>
<feature type="compositionally biased region" description="Basic and acidic residues" evidence="1">
    <location>
        <begin position="72"/>
        <end position="86"/>
    </location>
</feature>
<dbReference type="EMBL" id="CDHN01000005">
    <property type="protein sequence ID" value="CEJ93452.1"/>
    <property type="molecule type" value="Genomic_DNA"/>
</dbReference>
<feature type="compositionally biased region" description="Basic and acidic residues" evidence="1">
    <location>
        <begin position="513"/>
        <end position="541"/>
    </location>
</feature>
<feature type="compositionally biased region" description="Basic and acidic residues" evidence="1">
    <location>
        <begin position="322"/>
        <end position="341"/>
    </location>
</feature>
<keyword evidence="4" id="KW-1185">Reference proteome</keyword>
<protein>
    <submittedName>
        <fullName evidence="3">Putative Zinc finger protein</fullName>
    </submittedName>
</protein>
<feature type="compositionally biased region" description="Basic and acidic residues" evidence="1">
    <location>
        <begin position="548"/>
        <end position="563"/>
    </location>
</feature>
<dbReference type="AlphaFoldDB" id="A0A0A1TQS2"/>
<feature type="compositionally biased region" description="Basic and acidic residues" evidence="1">
    <location>
        <begin position="105"/>
        <end position="117"/>
    </location>
</feature>
<name>A0A0A1TQS2_9HYPO</name>
<feature type="compositionally biased region" description="Basic and acidic residues" evidence="1">
    <location>
        <begin position="744"/>
        <end position="753"/>
    </location>
</feature>
<evidence type="ECO:0000256" key="1">
    <source>
        <dbReference type="SAM" id="MobiDB-lite"/>
    </source>
</evidence>
<feature type="compositionally biased region" description="Basic and acidic residues" evidence="1">
    <location>
        <begin position="584"/>
        <end position="667"/>
    </location>
</feature>
<dbReference type="InterPro" id="IPR058348">
    <property type="entry name" value="DUF8035"/>
</dbReference>
<dbReference type="Proteomes" id="UP000039046">
    <property type="component" value="Unassembled WGS sequence"/>
</dbReference>
<feature type="region of interest" description="Disordered" evidence="1">
    <location>
        <begin position="918"/>
        <end position="959"/>
    </location>
</feature>
<feature type="compositionally biased region" description="Basic and acidic residues" evidence="1">
    <location>
        <begin position="785"/>
        <end position="806"/>
    </location>
</feature>
<evidence type="ECO:0000313" key="3">
    <source>
        <dbReference type="EMBL" id="CEJ93452.1"/>
    </source>
</evidence>
<proteinExistence type="predicted"/>
<dbReference type="PANTHER" id="PTHR42081">
    <property type="entry name" value="ZINC FINGER PROTEIN DHHC DOMAIN CONTAINING PROTEIN"/>
    <property type="match status" value="1"/>
</dbReference>
<feature type="region of interest" description="Disordered" evidence="1">
    <location>
        <begin position="1"/>
        <end position="165"/>
    </location>
</feature>
<feature type="region of interest" description="Disordered" evidence="1">
    <location>
        <begin position="506"/>
        <end position="811"/>
    </location>
</feature>
<dbReference type="HOGENOM" id="CLU_005727_0_0_1"/>
<feature type="compositionally biased region" description="Basic and acidic residues" evidence="1">
    <location>
        <begin position="273"/>
        <end position="298"/>
    </location>
</feature>
<accession>A0A0A1TQS2</accession>
<feature type="compositionally biased region" description="Basic and acidic residues" evidence="1">
    <location>
        <begin position="842"/>
        <end position="863"/>
    </location>
</feature>
<reference evidence="3 4" key="1">
    <citation type="journal article" date="2015" name="Genome Announc.">
        <title>Draft Genome Sequence and Gene Annotation of the Entomopathogenic Fungus Verticillium hemipterigenum.</title>
        <authorList>
            <person name="Horn F."/>
            <person name="Habel A."/>
            <person name="Scharf D.H."/>
            <person name="Dworschak J."/>
            <person name="Brakhage A.A."/>
            <person name="Guthke R."/>
            <person name="Hertweck C."/>
            <person name="Linde J."/>
        </authorList>
    </citation>
    <scope>NUCLEOTIDE SEQUENCE [LARGE SCALE GENOMIC DNA]</scope>
</reference>
<dbReference type="PANTHER" id="PTHR42081:SF1">
    <property type="entry name" value="ZINC FINGER PROTEIN DHHC DOMAIN CONTAINING PROTEIN"/>
    <property type="match status" value="1"/>
</dbReference>
<sequence>MADRERIVYSHGGSSGRHHGSRHHRSHSSNAAAAGEADSAAASHYYSRPAAYVTTASSKDPSTTRKYFLDAPDGRPREDSRTRRSTFDSTGRPPVIVTTRKRDRQPRDTRSPVRESEYYSIPASSSSKSRRPGESRSSRYTPRAPRVQHDHYDRPPVVYPSSPQHSAASIDYGDAGYKYTTVGELVKYDLDHPHQRVSHNVSSRDGRMRAPSAVPVHRYEPSFDDHERLHQRREQRMPEREHYYVPYIDEDGPRAGLRPRPASVSQRPVGHHSHSDRAESEDRRRYEAEQRFRDEQVADRGFGIRMPPHGHAHIHSHSHSHSHGDHRQRSPVRDGPARRLDVPMPGYSATHPRDPITVTTTGPREPGLGSYREPSSAGPSFREPSSATATSYREPSSAGPSFREPSSATTGSFREPMAATTGSFREPTSAATKGAAHAAFVSMREKPSSATTSYREPSSATSSFRESGSATASTRDTASTRETKASSSSKSDDYVAQAALTGLGIITGGLAKSESRPAKTEAPRQDKRDSYQEEPRPRDVVDAPVPSPKRDILESSSKHDMLDSPRTAQKKRASFNPTDTDDLAALRRDLAAMRARDDAPEREAPVRVVKDDTPPRTTREDGPPRTRREDSPPRTTREDGPSRVTRDDSPPRTRREDSPPRTRREEELPMATRENGPTRTTREDGPPRTTRDDIKRESLDGASKRLSYEDTSKRHSPEYPPDRVDEEPRPRRRSPDGHYSSSRRYSEDEEPRRRYSPQEGDVRSSRHYSIDDVRYSQVPPSSRHYPVDEDTRRPHSPENGDSRGRELAIISAADDRVVSPARDKRDARPLRGILKQPKVRFPEESNPIREGVAPHKEDKKIKDVPPGARWTKINRKIVNPEALTIGKERFEVRDDFVIVLRVLDKEEIQAYAAATQVLRERRRAGDPYEPPERHDDEEDDEDDDDDDDEEEEKDKKDKK</sequence>
<evidence type="ECO:0000259" key="2">
    <source>
        <dbReference type="Pfam" id="PF26118"/>
    </source>
</evidence>
<evidence type="ECO:0000313" key="4">
    <source>
        <dbReference type="Proteomes" id="UP000039046"/>
    </source>
</evidence>
<feature type="compositionally biased region" description="Polar residues" evidence="1">
    <location>
        <begin position="54"/>
        <end position="65"/>
    </location>
</feature>
<feature type="compositionally biased region" description="Basic and acidic residues" evidence="1">
    <location>
        <begin position="680"/>
        <end position="736"/>
    </location>
</feature>
<feature type="domain" description="DUF8035" evidence="2">
    <location>
        <begin position="868"/>
        <end position="921"/>
    </location>
</feature>
<feature type="compositionally biased region" description="Polar residues" evidence="1">
    <location>
        <begin position="448"/>
        <end position="468"/>
    </location>
</feature>
<feature type="compositionally biased region" description="Basic and acidic residues" evidence="1">
    <location>
        <begin position="923"/>
        <end position="934"/>
    </location>
</feature>
<feature type="region of interest" description="Disordered" evidence="1">
    <location>
        <begin position="249"/>
        <end position="493"/>
    </location>
</feature>
<feature type="compositionally biased region" description="Low complexity" evidence="1">
    <location>
        <begin position="430"/>
        <end position="439"/>
    </location>
</feature>
<dbReference type="OrthoDB" id="5418088at2759"/>
<dbReference type="STRING" id="1531966.A0A0A1TQS2"/>
<feature type="compositionally biased region" description="Polar residues" evidence="1">
    <location>
        <begin position="383"/>
        <end position="394"/>
    </location>
</feature>
<feature type="compositionally biased region" description="Basic residues" evidence="1">
    <location>
        <begin position="308"/>
        <end position="321"/>
    </location>
</feature>
<dbReference type="Pfam" id="PF26118">
    <property type="entry name" value="DUF8035"/>
    <property type="match status" value="1"/>
</dbReference>
<gene>
    <name evidence="3" type="ORF">VHEMI09041</name>
</gene>
<feature type="compositionally biased region" description="Low complexity" evidence="1">
    <location>
        <begin position="28"/>
        <end position="43"/>
    </location>
</feature>